<evidence type="ECO:0000313" key="3">
    <source>
        <dbReference type="EMBL" id="WFP90700.1"/>
    </source>
</evidence>
<evidence type="ECO:0000313" key="2">
    <source>
        <dbReference type="EMBL" id="USJ23328.1"/>
    </source>
</evidence>
<keyword evidence="5" id="KW-1185">Reference proteome</keyword>
<dbReference type="InterPro" id="IPR029068">
    <property type="entry name" value="Glyas_Bleomycin-R_OHBP_Dase"/>
</dbReference>
<dbReference type="PANTHER" id="PTHR33993">
    <property type="entry name" value="GLYOXALASE-RELATED"/>
    <property type="match status" value="1"/>
</dbReference>
<dbReference type="InterPro" id="IPR052164">
    <property type="entry name" value="Anthracycline_SecMetBiosynth"/>
</dbReference>
<dbReference type="PROSITE" id="PS51819">
    <property type="entry name" value="VOC"/>
    <property type="match status" value="1"/>
</dbReference>
<reference evidence="2" key="1">
    <citation type="submission" date="2022-06" db="EMBL/GenBank/DDBJ databases">
        <title>Physiological and biochemical characterization and genomic elucidation of a strain of the genus Ensifer adhaerens M8 that combines arsenic oxidation and chromium reduction.</title>
        <authorList>
            <person name="Li X."/>
            <person name="Yu c."/>
        </authorList>
    </citation>
    <scope>NUCLEOTIDE SEQUENCE</scope>
    <source>
        <strain evidence="2">M8</strain>
    </source>
</reference>
<evidence type="ECO:0000313" key="4">
    <source>
        <dbReference type="Proteomes" id="UP001055460"/>
    </source>
</evidence>
<dbReference type="SUPFAM" id="SSF54593">
    <property type="entry name" value="Glyoxalase/Bleomycin resistance protein/Dihydroxybiphenyl dioxygenase"/>
    <property type="match status" value="1"/>
</dbReference>
<feature type="domain" description="VOC" evidence="1">
    <location>
        <begin position="6"/>
        <end position="120"/>
    </location>
</feature>
<protein>
    <submittedName>
        <fullName evidence="2">VOC family protein</fullName>
    </submittedName>
</protein>
<sequence>MLSKPRIGAICYFVSDLTRTEAFYRDVLGLNVQRMEDDEAGSWLMAKIEDEVELIFFVVESKPGNTPIVVFDLAEGGIDDVVAGLAEKGTTIVTPVSHAPGGWSAEFADPDGHVLSLYQSAEMPRLKRAANG</sequence>
<organism evidence="2 4">
    <name type="scientific">Ensifer adhaerens</name>
    <name type="common">Sinorhizobium morelense</name>
    <dbReference type="NCBI Taxonomy" id="106592"/>
    <lineage>
        <taxon>Bacteria</taxon>
        <taxon>Pseudomonadati</taxon>
        <taxon>Pseudomonadota</taxon>
        <taxon>Alphaproteobacteria</taxon>
        <taxon>Hyphomicrobiales</taxon>
        <taxon>Rhizobiaceae</taxon>
        <taxon>Sinorhizobium/Ensifer group</taxon>
        <taxon>Ensifer</taxon>
    </lineage>
</organism>
<reference evidence="3 5" key="2">
    <citation type="submission" date="2023-03" db="EMBL/GenBank/DDBJ databases">
        <title>Comparative genome and transcriptome analysis combination mining strategies for increasing vitamin B12 production of Ensifer adhaerens strain.</title>
        <authorList>
            <person name="Yongheng L."/>
        </authorList>
    </citation>
    <scope>NUCLEOTIDE SEQUENCE [LARGE SCALE GENOMIC DNA]</scope>
    <source>
        <strain evidence="3 5">Casida A-T305</strain>
    </source>
</reference>
<dbReference type="EMBL" id="CP098807">
    <property type="protein sequence ID" value="USJ23328.1"/>
    <property type="molecule type" value="Genomic_DNA"/>
</dbReference>
<dbReference type="Proteomes" id="UP001214094">
    <property type="component" value="Chromosome"/>
</dbReference>
<dbReference type="GeneID" id="29518100"/>
<dbReference type="Gene3D" id="3.10.180.10">
    <property type="entry name" value="2,3-Dihydroxybiphenyl 1,2-Dioxygenase, domain 1"/>
    <property type="match status" value="1"/>
</dbReference>
<dbReference type="AlphaFoldDB" id="A0A9Q8Y6P3"/>
<dbReference type="EMBL" id="CP121308">
    <property type="protein sequence ID" value="WFP90700.1"/>
    <property type="molecule type" value="Genomic_DNA"/>
</dbReference>
<dbReference type="OrthoDB" id="7947929at2"/>
<dbReference type="InterPro" id="IPR037523">
    <property type="entry name" value="VOC_core"/>
</dbReference>
<dbReference type="PANTHER" id="PTHR33993:SF14">
    <property type="entry name" value="GB|AAF24581.1"/>
    <property type="match status" value="1"/>
</dbReference>
<dbReference type="Pfam" id="PF00903">
    <property type="entry name" value="Glyoxalase"/>
    <property type="match status" value="1"/>
</dbReference>
<dbReference type="RefSeq" id="WP_034804610.1">
    <property type="nucleotide sequence ID" value="NZ_CAXURO020000001.1"/>
</dbReference>
<dbReference type="KEGG" id="eah:FA04_19225"/>
<dbReference type="Proteomes" id="UP001055460">
    <property type="component" value="Chromosome"/>
</dbReference>
<evidence type="ECO:0000259" key="1">
    <source>
        <dbReference type="PROSITE" id="PS51819"/>
    </source>
</evidence>
<proteinExistence type="predicted"/>
<name>A0A9Q8Y6P3_ENSAD</name>
<gene>
    <name evidence="2" type="ORF">NE863_18965</name>
    <name evidence="3" type="ORF">P4B07_19475</name>
</gene>
<dbReference type="InterPro" id="IPR004360">
    <property type="entry name" value="Glyas_Fos-R_dOase_dom"/>
</dbReference>
<accession>A0A9Q8Y6P3</accession>
<evidence type="ECO:0000313" key="5">
    <source>
        <dbReference type="Proteomes" id="UP001214094"/>
    </source>
</evidence>